<evidence type="ECO:0000313" key="1">
    <source>
        <dbReference type="EMBL" id="KAJ8763840.1"/>
    </source>
</evidence>
<dbReference type="EMBL" id="JAIWQS010000005">
    <property type="protein sequence ID" value="KAJ8763840.1"/>
    <property type="molecule type" value="Genomic_DNA"/>
</dbReference>
<evidence type="ECO:0008006" key="3">
    <source>
        <dbReference type="Google" id="ProtNLM"/>
    </source>
</evidence>
<keyword evidence="2" id="KW-1185">Reference proteome</keyword>
<reference evidence="1 2" key="1">
    <citation type="submission" date="2021-09" db="EMBL/GenBank/DDBJ databases">
        <title>Genomic insights and catalytic innovation underlie evolution of tropane alkaloids biosynthesis.</title>
        <authorList>
            <person name="Wang Y.-J."/>
            <person name="Tian T."/>
            <person name="Huang J.-P."/>
            <person name="Huang S.-X."/>
        </authorList>
    </citation>
    <scope>NUCLEOTIDE SEQUENCE [LARGE SCALE GENOMIC DNA]</scope>
    <source>
        <strain evidence="1">KIB-2018</strain>
        <tissue evidence="1">Leaf</tissue>
    </source>
</reference>
<gene>
    <name evidence="1" type="ORF">K2173_003622</name>
</gene>
<dbReference type="AlphaFoldDB" id="A0AAV8TAT4"/>
<name>A0AAV8TAT4_9ROSI</name>
<evidence type="ECO:0000313" key="2">
    <source>
        <dbReference type="Proteomes" id="UP001159364"/>
    </source>
</evidence>
<proteinExistence type="predicted"/>
<sequence length="54" mass="5812">MFGVSRSASSSSLCVSCTVLCLCLIVLRTCRGLVLCLSFSMLKRAHSIPSHLHS</sequence>
<comment type="caution">
    <text evidence="1">The sequence shown here is derived from an EMBL/GenBank/DDBJ whole genome shotgun (WGS) entry which is preliminary data.</text>
</comment>
<accession>A0AAV8TAT4</accession>
<protein>
    <recommendedName>
        <fullName evidence="3">Secreted protein</fullName>
    </recommendedName>
</protein>
<organism evidence="1 2">
    <name type="scientific">Erythroxylum novogranatense</name>
    <dbReference type="NCBI Taxonomy" id="1862640"/>
    <lineage>
        <taxon>Eukaryota</taxon>
        <taxon>Viridiplantae</taxon>
        <taxon>Streptophyta</taxon>
        <taxon>Embryophyta</taxon>
        <taxon>Tracheophyta</taxon>
        <taxon>Spermatophyta</taxon>
        <taxon>Magnoliopsida</taxon>
        <taxon>eudicotyledons</taxon>
        <taxon>Gunneridae</taxon>
        <taxon>Pentapetalae</taxon>
        <taxon>rosids</taxon>
        <taxon>fabids</taxon>
        <taxon>Malpighiales</taxon>
        <taxon>Erythroxylaceae</taxon>
        <taxon>Erythroxylum</taxon>
    </lineage>
</organism>
<dbReference type="Proteomes" id="UP001159364">
    <property type="component" value="Linkage Group LG05"/>
</dbReference>